<dbReference type="InterPro" id="IPR004438">
    <property type="entry name" value="Peptidase_M3B"/>
</dbReference>
<evidence type="ECO:0000256" key="4">
    <source>
        <dbReference type="ARBA" id="ARBA00022833"/>
    </source>
</evidence>
<dbReference type="GO" id="GO:0006518">
    <property type="term" value="P:peptide metabolic process"/>
    <property type="evidence" value="ECO:0007669"/>
    <property type="project" value="TreeGrafter"/>
</dbReference>
<sequence>MENSKIEILERDKIDKSYRWSIEDLYPSEEAFDSDFKKAKEYIQEIRDYQHKLKSKEIILECLKFRDKISRILDRLYTYSHMKFDEDSSLEQSQIMLSNSQWLLQSFEEATSFIEPELISLGKDFLDELILDSKFEDYNFEIKNLIRQMPHILSENEEKIVAKTSLLAFSPSHIYHHLTISDFEFPDAFDSSGKTYPLTQGTYSLYIHNQDRILRESAYKSLFGTYKKHQNTLASTLDMSFKFLNFYSTTRKYDSSIDYSLFSDNVSKKFYKELINIVKSNLKPLHSYIKLKSKILGLKKVRLFDLNVPLFDSERDISFEDSKDIVINSLSPLGKEYIDLVQRAFSERWIDVYENKNKVSGAYSTSCYDVHPYILLNYKGKLEDLFTMVHEIGHAIHSALANKSQPYTKSSYSIISAEIASITNEILLLEFLTRNTTDKTERNSLLNKFLENTRTTLYRQIQFAEFELKISELIDNFQSLTAQNLNTIYDELNKEYYGEFLETDEFSGVEWARIPHFYSPFYVYKYSTGFSCANYFAERILSEDTGSYINFLKSGGANFPLDLLKSAGVDLESLEPVKLTIKKFLEKLKEINSPPAKP</sequence>
<dbReference type="PANTHER" id="PTHR11804:SF84">
    <property type="entry name" value="SACCHAROLYSIN"/>
    <property type="match status" value="1"/>
</dbReference>
<evidence type="ECO:0000256" key="2">
    <source>
        <dbReference type="ARBA" id="ARBA00022723"/>
    </source>
</evidence>
<protein>
    <recommendedName>
        <fullName evidence="6">Oligopeptidase F</fullName>
        <ecNumber evidence="6">3.4.24.-</ecNumber>
    </recommendedName>
</protein>
<evidence type="ECO:0000256" key="5">
    <source>
        <dbReference type="ARBA" id="ARBA00023049"/>
    </source>
</evidence>
<evidence type="ECO:0000256" key="1">
    <source>
        <dbReference type="ARBA" id="ARBA00022670"/>
    </source>
</evidence>
<feature type="domain" description="Oligopeptidase F N-terminal" evidence="8">
    <location>
        <begin position="117"/>
        <end position="185"/>
    </location>
</feature>
<keyword evidence="4 6" id="KW-0862">Zinc</keyword>
<dbReference type="SUPFAM" id="SSF55486">
    <property type="entry name" value="Metalloproteases ('zincins'), catalytic domain"/>
    <property type="match status" value="1"/>
</dbReference>
<gene>
    <name evidence="9" type="primary">pepF</name>
    <name evidence="9" type="ORF">ENL70_01490</name>
</gene>
<evidence type="ECO:0000313" key="9">
    <source>
        <dbReference type="EMBL" id="HHI65207.1"/>
    </source>
</evidence>
<keyword evidence="2 6" id="KW-0479">Metal-binding</keyword>
<evidence type="ECO:0000259" key="8">
    <source>
        <dbReference type="Pfam" id="PF08439"/>
    </source>
</evidence>
<name>A0A7C5PGH2_9BACT</name>
<dbReference type="CDD" id="cd09608">
    <property type="entry name" value="M3B_PepF"/>
    <property type="match status" value="1"/>
</dbReference>
<dbReference type="Pfam" id="PF08439">
    <property type="entry name" value="Peptidase_M3_N"/>
    <property type="match status" value="1"/>
</dbReference>
<evidence type="ECO:0000256" key="3">
    <source>
        <dbReference type="ARBA" id="ARBA00022801"/>
    </source>
</evidence>
<feature type="domain" description="Peptidase M3A/M3B catalytic" evidence="7">
    <location>
        <begin position="206"/>
        <end position="577"/>
    </location>
</feature>
<dbReference type="NCBIfam" id="TIGR00181">
    <property type="entry name" value="pepF"/>
    <property type="match status" value="1"/>
</dbReference>
<keyword evidence="1 6" id="KW-0645">Protease</keyword>
<reference evidence="9" key="1">
    <citation type="journal article" date="2020" name="mSystems">
        <title>Genome- and Community-Level Interaction Insights into Carbon Utilization and Element Cycling Functions of Hydrothermarchaeota in Hydrothermal Sediment.</title>
        <authorList>
            <person name="Zhou Z."/>
            <person name="Liu Y."/>
            <person name="Xu W."/>
            <person name="Pan J."/>
            <person name="Luo Z.H."/>
            <person name="Li M."/>
        </authorList>
    </citation>
    <scope>NUCLEOTIDE SEQUENCE [LARGE SCALE GENOMIC DNA]</scope>
    <source>
        <strain evidence="9">SpSt-1019</strain>
    </source>
</reference>
<comment type="function">
    <text evidence="6">Has oligopeptidase activity and degrades a variety of small bioactive peptides.</text>
</comment>
<dbReference type="InterPro" id="IPR042088">
    <property type="entry name" value="OligoPept_F_C"/>
</dbReference>
<comment type="cofactor">
    <cofactor evidence="6">
        <name>Zn(2+)</name>
        <dbReference type="ChEBI" id="CHEBI:29105"/>
    </cofactor>
    <text evidence="6">Binds 1 zinc ion.</text>
</comment>
<comment type="caution">
    <text evidence="9">The sequence shown here is derived from an EMBL/GenBank/DDBJ whole genome shotgun (WGS) entry which is preliminary data.</text>
</comment>
<dbReference type="EC" id="3.4.24.-" evidence="6"/>
<dbReference type="Gene3D" id="1.20.140.70">
    <property type="entry name" value="Oligopeptidase f, N-terminal domain"/>
    <property type="match status" value="1"/>
</dbReference>
<comment type="similarity">
    <text evidence="6">Belongs to the peptidase M3B family.</text>
</comment>
<organism evidence="9">
    <name type="scientific">Thermodesulfobium narugense</name>
    <dbReference type="NCBI Taxonomy" id="184064"/>
    <lineage>
        <taxon>Bacteria</taxon>
        <taxon>Pseudomonadati</taxon>
        <taxon>Thermodesulfobiota</taxon>
        <taxon>Thermodesulfobiia</taxon>
        <taxon>Thermodesulfobiales</taxon>
        <taxon>Thermodesulfobiaceae</taxon>
        <taxon>Thermodesulfobium</taxon>
    </lineage>
</organism>
<dbReference type="GO" id="GO:0006508">
    <property type="term" value="P:proteolysis"/>
    <property type="evidence" value="ECO:0007669"/>
    <property type="project" value="UniProtKB-KW"/>
</dbReference>
<proteinExistence type="inferred from homology"/>
<evidence type="ECO:0000259" key="7">
    <source>
        <dbReference type="Pfam" id="PF01432"/>
    </source>
</evidence>
<dbReference type="Gene3D" id="1.10.287.830">
    <property type="entry name" value="putative peptidase helix hairpin domain like"/>
    <property type="match status" value="1"/>
</dbReference>
<dbReference type="InterPro" id="IPR001567">
    <property type="entry name" value="Pept_M3A_M3B_dom"/>
</dbReference>
<dbReference type="InterPro" id="IPR045090">
    <property type="entry name" value="Pept_M3A_M3B"/>
</dbReference>
<dbReference type="PANTHER" id="PTHR11804">
    <property type="entry name" value="PROTEASE M3 THIMET OLIGOPEPTIDASE-RELATED"/>
    <property type="match status" value="1"/>
</dbReference>
<accession>A0A7C5PGH2</accession>
<keyword evidence="3 6" id="KW-0378">Hydrolase</keyword>
<evidence type="ECO:0000256" key="6">
    <source>
        <dbReference type="RuleBase" id="RU368091"/>
    </source>
</evidence>
<dbReference type="Gene3D" id="1.10.1370.20">
    <property type="entry name" value="Oligoendopeptidase f, C-terminal domain"/>
    <property type="match status" value="1"/>
</dbReference>
<dbReference type="InterPro" id="IPR013647">
    <property type="entry name" value="OligopepF_N_dom"/>
</dbReference>
<dbReference type="GO" id="GO:0004222">
    <property type="term" value="F:metalloendopeptidase activity"/>
    <property type="evidence" value="ECO:0007669"/>
    <property type="project" value="UniProtKB-UniRule"/>
</dbReference>
<dbReference type="Pfam" id="PF01432">
    <property type="entry name" value="Peptidase_M3"/>
    <property type="match status" value="1"/>
</dbReference>
<dbReference type="GO" id="GO:0046872">
    <property type="term" value="F:metal ion binding"/>
    <property type="evidence" value="ECO:0007669"/>
    <property type="project" value="UniProtKB-UniRule"/>
</dbReference>
<dbReference type="EMBL" id="DRUY01000050">
    <property type="protein sequence ID" value="HHI65207.1"/>
    <property type="molecule type" value="Genomic_DNA"/>
</dbReference>
<keyword evidence="5 6" id="KW-0482">Metalloprotease</keyword>
<dbReference type="AlphaFoldDB" id="A0A7C5PGH2"/>